<keyword evidence="2" id="KW-1185">Reference proteome</keyword>
<dbReference type="RefSeq" id="WP_057660136.1">
    <property type="nucleotide sequence ID" value="NZ_LDJL01000016.1"/>
</dbReference>
<gene>
    <name evidence="1" type="ORF">ABB29_14000</name>
</gene>
<dbReference type="PATRIC" id="fig|344882.3.peg.1184"/>
<evidence type="ECO:0000313" key="1">
    <source>
        <dbReference type="EMBL" id="KRG68156.1"/>
    </source>
</evidence>
<protein>
    <submittedName>
        <fullName evidence="1">Uncharacterized protein</fullName>
    </submittedName>
</protein>
<sequence>MVYTKTDAGRDEIQQRSRKLPTGLRSILLMVDGQRNEAELKELASALKAPDDALEQLLAQQLIAVVDTATGPAEGPQADAEEVADDGEGQRRAALYNLMTDAIHAHLGLKGYFLQLKVERCTDMAALVALMPDISAALGKAKSDALAKRWLDNARSLLAETQAA</sequence>
<comment type="caution">
    <text evidence="1">The sequence shown here is derived from an EMBL/GenBank/DDBJ whole genome shotgun (WGS) entry which is preliminary data.</text>
</comment>
<dbReference type="STRING" id="344882.ABB29_14000"/>
<dbReference type="EMBL" id="LDJL01000016">
    <property type="protein sequence ID" value="KRG68156.1"/>
    <property type="molecule type" value="Genomic_DNA"/>
</dbReference>
<organism evidence="1 2">
    <name type="scientific">Pseudoxanthomonas dokdonensis</name>
    <dbReference type="NCBI Taxonomy" id="344882"/>
    <lineage>
        <taxon>Bacteria</taxon>
        <taxon>Pseudomonadati</taxon>
        <taxon>Pseudomonadota</taxon>
        <taxon>Gammaproteobacteria</taxon>
        <taxon>Lysobacterales</taxon>
        <taxon>Lysobacteraceae</taxon>
        <taxon>Pseudoxanthomonas</taxon>
    </lineage>
</organism>
<evidence type="ECO:0000313" key="2">
    <source>
        <dbReference type="Proteomes" id="UP000052052"/>
    </source>
</evidence>
<reference evidence="1 2" key="1">
    <citation type="submission" date="2015-05" db="EMBL/GenBank/DDBJ databases">
        <title>Genome sequencing and analysis of members of genus Stenotrophomonas.</title>
        <authorList>
            <person name="Patil P.P."/>
            <person name="Midha S."/>
            <person name="Patil P.B."/>
        </authorList>
    </citation>
    <scope>NUCLEOTIDE SEQUENCE [LARGE SCALE GENOMIC DNA]</scope>
    <source>
        <strain evidence="1 2">DSM 21858</strain>
    </source>
</reference>
<name>A0A0R0CEF4_9GAMM</name>
<dbReference type="AlphaFoldDB" id="A0A0R0CEF4"/>
<dbReference type="Proteomes" id="UP000052052">
    <property type="component" value="Unassembled WGS sequence"/>
</dbReference>
<dbReference type="OrthoDB" id="8965824at2"/>
<accession>A0A0R0CEF4</accession>
<proteinExistence type="predicted"/>